<name>J9EKU1_WUCBA</name>
<reference evidence="2" key="1">
    <citation type="submission" date="2012-08" db="EMBL/GenBank/DDBJ databases">
        <title>The Genome Sequence of Wuchereria bancrofti.</title>
        <authorList>
            <person name="Nutman T.B."/>
            <person name="Fink D.L."/>
            <person name="Russ C."/>
            <person name="Young S."/>
            <person name="Zeng Q."/>
            <person name="Koehrsen M."/>
            <person name="Alvarado L."/>
            <person name="Berlin A."/>
            <person name="Chapman S.B."/>
            <person name="Chen Z."/>
            <person name="Freedman E."/>
            <person name="Gellesch M."/>
            <person name="Goldberg J."/>
            <person name="Griggs A."/>
            <person name="Gujja S."/>
            <person name="Heilman E.R."/>
            <person name="Heiman D."/>
            <person name="Hepburn T."/>
            <person name="Howarth C."/>
            <person name="Jen D."/>
            <person name="Larson L."/>
            <person name="Lewis B."/>
            <person name="Mehta T."/>
            <person name="Park D."/>
            <person name="Pearson M."/>
            <person name="Roberts A."/>
            <person name="Saif S."/>
            <person name="Shea T."/>
            <person name="Shenoy N."/>
            <person name="Sisk P."/>
            <person name="Stolte C."/>
            <person name="Sykes S."/>
            <person name="Walk T."/>
            <person name="White J."/>
            <person name="Yandava C."/>
            <person name="Haas B."/>
            <person name="Henn M.R."/>
            <person name="Nusbaum C."/>
            <person name="Birren B."/>
        </authorList>
    </citation>
    <scope>NUCLEOTIDE SEQUENCE [LARGE SCALE GENOMIC DNA]</scope>
    <source>
        <strain evidence="2">NA</strain>
    </source>
</reference>
<evidence type="ECO:0000313" key="2">
    <source>
        <dbReference type="Proteomes" id="UP000004810"/>
    </source>
</evidence>
<dbReference type="Proteomes" id="UP000004810">
    <property type="component" value="Unassembled WGS sequence"/>
</dbReference>
<evidence type="ECO:0000313" key="1">
    <source>
        <dbReference type="EMBL" id="EJW83051.1"/>
    </source>
</evidence>
<dbReference type="AlphaFoldDB" id="J9EKU1"/>
<accession>J9EKU1</accession>
<protein>
    <submittedName>
        <fullName evidence="1">Uncharacterized protein</fullName>
    </submittedName>
</protein>
<proteinExistence type="predicted"/>
<sequence>MACVLSRHVLFLRRECILLIFNRSDTDTDINLLQVVQLTSTICTFCSCDTHTHPVNHGTDLRINLTIITCQPFTFLPQKLPDVICSLILIRSELCCTTLPGITVHYWWEDG</sequence>
<gene>
    <name evidence="1" type="ORF">WUBG_06039</name>
</gene>
<feature type="non-terminal residue" evidence="1">
    <location>
        <position position="111"/>
    </location>
</feature>
<organism evidence="1 2">
    <name type="scientific">Wuchereria bancrofti</name>
    <dbReference type="NCBI Taxonomy" id="6293"/>
    <lineage>
        <taxon>Eukaryota</taxon>
        <taxon>Metazoa</taxon>
        <taxon>Ecdysozoa</taxon>
        <taxon>Nematoda</taxon>
        <taxon>Chromadorea</taxon>
        <taxon>Rhabditida</taxon>
        <taxon>Spirurina</taxon>
        <taxon>Spiruromorpha</taxon>
        <taxon>Filarioidea</taxon>
        <taxon>Onchocercidae</taxon>
        <taxon>Wuchereria</taxon>
    </lineage>
</organism>
<comment type="caution">
    <text evidence="1">The sequence shown here is derived from an EMBL/GenBank/DDBJ whole genome shotgun (WGS) entry which is preliminary data.</text>
</comment>
<dbReference type="EMBL" id="ADBV01002466">
    <property type="protein sequence ID" value="EJW83051.1"/>
    <property type="molecule type" value="Genomic_DNA"/>
</dbReference>